<keyword evidence="1" id="KW-0732">Signal</keyword>
<protein>
    <submittedName>
        <fullName evidence="2">Uncharacterized protein</fullName>
    </submittedName>
</protein>
<dbReference type="EMBL" id="CP053073">
    <property type="protein sequence ID" value="QJR13427.1"/>
    <property type="molecule type" value="Genomic_DNA"/>
</dbReference>
<accession>A0A6M4H693</accession>
<dbReference type="KEGG" id="upl:DSM104440_00210"/>
<evidence type="ECO:0000313" key="2">
    <source>
        <dbReference type="EMBL" id="QJR13427.1"/>
    </source>
</evidence>
<proteinExistence type="predicted"/>
<name>A0A6M4H693_9PROT</name>
<feature type="chain" id="PRO_5026886722" evidence="1">
    <location>
        <begin position="22"/>
        <end position="125"/>
    </location>
</feature>
<evidence type="ECO:0000256" key="1">
    <source>
        <dbReference type="SAM" id="SignalP"/>
    </source>
</evidence>
<keyword evidence="3" id="KW-1185">Reference proteome</keyword>
<dbReference type="RefSeq" id="WP_171159956.1">
    <property type="nucleotide sequence ID" value="NZ_CP053073.1"/>
</dbReference>
<dbReference type="AlphaFoldDB" id="A0A6M4H693"/>
<dbReference type="InParanoid" id="A0A6M4H693"/>
<sequence length="125" mass="13868">MKRILVAVAAALMAPVPAVFAATYTTEAPVISVTPVQERIQSSRNECWSEPVRVYERARTSRGGVYYEDVPVERNVPKCGTIRETRQVTTGYDVRYAYDGREYVTRMTQHPGSTVTIGVDVQPAG</sequence>
<dbReference type="Proteomes" id="UP000503096">
    <property type="component" value="Chromosome"/>
</dbReference>
<evidence type="ECO:0000313" key="3">
    <source>
        <dbReference type="Proteomes" id="UP000503096"/>
    </source>
</evidence>
<gene>
    <name evidence="2" type="ORF">DSM104440_00210</name>
</gene>
<organism evidence="2 3">
    <name type="scientific">Usitatibacter palustris</name>
    <dbReference type="NCBI Taxonomy" id="2732487"/>
    <lineage>
        <taxon>Bacteria</taxon>
        <taxon>Pseudomonadati</taxon>
        <taxon>Pseudomonadota</taxon>
        <taxon>Betaproteobacteria</taxon>
        <taxon>Nitrosomonadales</taxon>
        <taxon>Usitatibacteraceae</taxon>
        <taxon>Usitatibacter</taxon>
    </lineage>
</organism>
<reference evidence="2 3" key="1">
    <citation type="submission" date="2020-04" db="EMBL/GenBank/DDBJ databases">
        <title>Usitatibacter rugosus gen. nov., sp. nov. and Usitatibacter palustris sp. nov., novel members of Usitatibacteraceae fam. nov. within the order Nitrosomonadales isolated from soil.</title>
        <authorList>
            <person name="Huber K.J."/>
            <person name="Neumann-Schaal M."/>
            <person name="Geppert A."/>
            <person name="Luckner M."/>
            <person name="Wanner G."/>
            <person name="Overmann J."/>
        </authorList>
    </citation>
    <scope>NUCLEOTIDE SEQUENCE [LARGE SCALE GENOMIC DNA]</scope>
    <source>
        <strain evidence="2 3">Swamp67</strain>
    </source>
</reference>
<feature type="signal peptide" evidence="1">
    <location>
        <begin position="1"/>
        <end position="21"/>
    </location>
</feature>